<dbReference type="Proteomes" id="UP000005439">
    <property type="component" value="Chromosome"/>
</dbReference>
<protein>
    <recommendedName>
        <fullName evidence="4">DUF2508 domain-containing protein</fullName>
    </recommendedName>
</protein>
<feature type="region of interest" description="Disordered" evidence="1">
    <location>
        <begin position="72"/>
        <end position="98"/>
    </location>
</feature>
<evidence type="ECO:0000313" key="2">
    <source>
        <dbReference type="EMBL" id="AEW06372.1"/>
    </source>
</evidence>
<name>G8TZP2_SULAD</name>
<gene>
    <name evidence="2" type="ordered locus">Sulac_2911</name>
</gene>
<proteinExistence type="predicted"/>
<dbReference type="EMBL" id="CP003179">
    <property type="protein sequence ID" value="AEW06372.1"/>
    <property type="molecule type" value="Genomic_DNA"/>
</dbReference>
<sequence length="98" mass="10788">MARQDVPRNPWGDALKAAIDERRQAEEAFQWADTEYLDYHVYRLLAAEEKISLILRQARAAYGIGQPAAILPAATPDPTEPNGESFPTSVGDAHPPSD</sequence>
<evidence type="ECO:0000256" key="1">
    <source>
        <dbReference type="SAM" id="MobiDB-lite"/>
    </source>
</evidence>
<dbReference type="AlphaFoldDB" id="G8TZP2"/>
<evidence type="ECO:0008006" key="4">
    <source>
        <dbReference type="Google" id="ProtNLM"/>
    </source>
</evidence>
<dbReference type="KEGG" id="sap:Sulac_2911"/>
<accession>G8TZP2</accession>
<organism evidence="2 3">
    <name type="scientific">Sulfobacillus acidophilus (strain ATCC 700253 / DSM 10332 / NAL)</name>
    <dbReference type="NCBI Taxonomy" id="679936"/>
    <lineage>
        <taxon>Bacteria</taxon>
        <taxon>Bacillati</taxon>
        <taxon>Bacillota</taxon>
        <taxon>Clostridia</taxon>
        <taxon>Eubacteriales</taxon>
        <taxon>Clostridiales Family XVII. Incertae Sedis</taxon>
        <taxon>Sulfobacillus</taxon>
    </lineage>
</organism>
<evidence type="ECO:0000313" key="3">
    <source>
        <dbReference type="Proteomes" id="UP000005439"/>
    </source>
</evidence>
<dbReference type="HOGENOM" id="CLU_2332582_0_0_9"/>
<keyword evidence="3" id="KW-1185">Reference proteome</keyword>
<reference evidence="2 3" key="2">
    <citation type="journal article" date="2012" name="Stand. Genomic Sci.">
        <title>Complete genome sequence of the moderately thermophilic mineral-sulfide-oxidizing firmicute Sulfobacillus acidophilus type strain (NAL(T)).</title>
        <authorList>
            <person name="Anderson I."/>
            <person name="Chertkov O."/>
            <person name="Chen A."/>
            <person name="Saunders E."/>
            <person name="Lapidus A."/>
            <person name="Nolan M."/>
            <person name="Lucas S."/>
            <person name="Hammon N."/>
            <person name="Deshpande S."/>
            <person name="Cheng J.F."/>
            <person name="Han C."/>
            <person name="Tapia R."/>
            <person name="Goodwin L.A."/>
            <person name="Pitluck S."/>
            <person name="Liolios K."/>
            <person name="Pagani I."/>
            <person name="Ivanova N."/>
            <person name="Mikhailova N."/>
            <person name="Pati A."/>
            <person name="Palaniappan K."/>
            <person name="Land M."/>
            <person name="Pan C."/>
            <person name="Rohde M."/>
            <person name="Pukall R."/>
            <person name="Goker M."/>
            <person name="Detter J.C."/>
            <person name="Woyke T."/>
            <person name="Bristow J."/>
            <person name="Eisen J.A."/>
            <person name="Markowitz V."/>
            <person name="Hugenholtz P."/>
            <person name="Kyrpides N.C."/>
            <person name="Klenk H.P."/>
            <person name="Mavromatis K."/>
        </authorList>
    </citation>
    <scope>NUCLEOTIDE SEQUENCE [LARGE SCALE GENOMIC DNA]</scope>
    <source>
        <strain evidence="3">ATCC 700253 / DSM 10332 / NAL</strain>
    </source>
</reference>
<reference evidence="3" key="1">
    <citation type="submission" date="2011-12" db="EMBL/GenBank/DDBJ databases">
        <title>The complete genome of chromosome of Sulfobacillus acidophilus DSM 10332.</title>
        <authorList>
            <person name="Lucas S."/>
            <person name="Han J."/>
            <person name="Lapidus A."/>
            <person name="Bruce D."/>
            <person name="Goodwin L."/>
            <person name="Pitluck S."/>
            <person name="Peters L."/>
            <person name="Kyrpides N."/>
            <person name="Mavromatis K."/>
            <person name="Ivanova N."/>
            <person name="Mikhailova N."/>
            <person name="Chertkov O."/>
            <person name="Saunders E."/>
            <person name="Detter J.C."/>
            <person name="Tapia R."/>
            <person name="Han C."/>
            <person name="Land M."/>
            <person name="Hauser L."/>
            <person name="Markowitz V."/>
            <person name="Cheng J.-F."/>
            <person name="Hugenholtz P."/>
            <person name="Woyke T."/>
            <person name="Wu D."/>
            <person name="Pukall R."/>
            <person name="Gehrich-Schroeter G."/>
            <person name="Schneider S."/>
            <person name="Klenk H.-P."/>
            <person name="Eisen J.A."/>
        </authorList>
    </citation>
    <scope>NUCLEOTIDE SEQUENCE [LARGE SCALE GENOMIC DNA]</scope>
    <source>
        <strain evidence="3">ATCC 700253 / DSM 10332 / NAL</strain>
    </source>
</reference>